<evidence type="ECO:0000313" key="7">
    <source>
        <dbReference type="Proteomes" id="UP000440367"/>
    </source>
</evidence>
<gene>
    <name evidence="4" type="ORF">PF002_g9182</name>
    <name evidence="5" type="ORF">PF008_g8263</name>
    <name evidence="2" type="ORF">PF009_g9301</name>
    <name evidence="3" type="ORF">PF011_g6817</name>
</gene>
<keyword evidence="1" id="KW-0732">Signal</keyword>
<evidence type="ECO:0000313" key="9">
    <source>
        <dbReference type="Proteomes" id="UP000486351"/>
    </source>
</evidence>
<comment type="caution">
    <text evidence="3">The sequence shown here is derived from an EMBL/GenBank/DDBJ whole genome shotgun (WGS) entry which is preliminary data.</text>
</comment>
<dbReference type="EMBL" id="QXGD01000372">
    <property type="protein sequence ID" value="KAE9241603.1"/>
    <property type="molecule type" value="Genomic_DNA"/>
</dbReference>
<evidence type="ECO:0000313" key="8">
    <source>
        <dbReference type="Proteomes" id="UP000460718"/>
    </source>
</evidence>
<evidence type="ECO:0000256" key="1">
    <source>
        <dbReference type="SAM" id="SignalP"/>
    </source>
</evidence>
<accession>A0A6A3LGL3</accession>
<evidence type="ECO:0000313" key="6">
    <source>
        <dbReference type="Proteomes" id="UP000429523"/>
    </source>
</evidence>
<feature type="signal peptide" evidence="1">
    <location>
        <begin position="1"/>
        <end position="26"/>
    </location>
</feature>
<dbReference type="Proteomes" id="UP000429523">
    <property type="component" value="Unassembled WGS sequence"/>
</dbReference>
<dbReference type="Proteomes" id="UP000440367">
    <property type="component" value="Unassembled WGS sequence"/>
</dbReference>
<feature type="chain" id="PRO_5036164958" description="Pectate lyase" evidence="1">
    <location>
        <begin position="27"/>
        <end position="53"/>
    </location>
</feature>
<dbReference type="EMBL" id="QXFY01000367">
    <property type="protein sequence ID" value="KAE9346502.1"/>
    <property type="molecule type" value="Genomic_DNA"/>
</dbReference>
<evidence type="ECO:0000313" key="3">
    <source>
        <dbReference type="EMBL" id="KAE9017178.1"/>
    </source>
</evidence>
<organism evidence="3 8">
    <name type="scientific">Phytophthora fragariae</name>
    <dbReference type="NCBI Taxonomy" id="53985"/>
    <lineage>
        <taxon>Eukaryota</taxon>
        <taxon>Sar</taxon>
        <taxon>Stramenopiles</taxon>
        <taxon>Oomycota</taxon>
        <taxon>Peronosporomycetes</taxon>
        <taxon>Peronosporales</taxon>
        <taxon>Peronosporaceae</taxon>
        <taxon>Phytophthora</taxon>
    </lineage>
</organism>
<dbReference type="EMBL" id="QXFW01000293">
    <property type="protein sequence ID" value="KAE9017178.1"/>
    <property type="molecule type" value="Genomic_DNA"/>
</dbReference>
<sequence length="53" mass="5840">MCRTLEVLLLLATTVIVLWLSQYTDTCGCGSPNPSYFTDSRAHVTILQHAANN</sequence>
<dbReference type="Proteomes" id="UP000460718">
    <property type="component" value="Unassembled WGS sequence"/>
</dbReference>
<dbReference type="Proteomes" id="UP000486351">
    <property type="component" value="Unassembled WGS sequence"/>
</dbReference>
<proteinExistence type="predicted"/>
<reference evidence="8 9" key="1">
    <citation type="submission" date="2018-09" db="EMBL/GenBank/DDBJ databases">
        <title>Genomic investigation of the strawberry pathogen Phytophthora fragariae indicates pathogenicity is determined by transcriptional variation in three key races.</title>
        <authorList>
            <person name="Adams T.M."/>
            <person name="Armitage A.D."/>
            <person name="Sobczyk M.K."/>
            <person name="Bates H.J."/>
            <person name="Dunwell J.M."/>
            <person name="Nellist C.F."/>
            <person name="Harrison R.J."/>
        </authorList>
    </citation>
    <scope>NUCLEOTIDE SEQUENCE [LARGE SCALE GENOMIC DNA]</scope>
    <source>
        <strain evidence="4 7">BC-1</strain>
        <strain evidence="5 9">NOV-77</strain>
        <strain evidence="2 6">NOV-9</strain>
        <strain evidence="3 8">SCRP245</strain>
    </source>
</reference>
<protein>
    <recommendedName>
        <fullName evidence="10">Pectate lyase</fullName>
    </recommendedName>
</protein>
<evidence type="ECO:0000313" key="2">
    <source>
        <dbReference type="EMBL" id="KAE8940907.1"/>
    </source>
</evidence>
<dbReference type="EMBL" id="QXGF01000395">
    <property type="protein sequence ID" value="KAE8940907.1"/>
    <property type="molecule type" value="Genomic_DNA"/>
</dbReference>
<dbReference type="AlphaFoldDB" id="A0A6A3LGL3"/>
<name>A0A6A3LGL3_9STRA</name>
<evidence type="ECO:0000313" key="4">
    <source>
        <dbReference type="EMBL" id="KAE9241603.1"/>
    </source>
</evidence>
<evidence type="ECO:0000313" key="5">
    <source>
        <dbReference type="EMBL" id="KAE9346502.1"/>
    </source>
</evidence>
<evidence type="ECO:0008006" key="10">
    <source>
        <dbReference type="Google" id="ProtNLM"/>
    </source>
</evidence>